<dbReference type="Proteomes" id="UP000027186">
    <property type="component" value="Chromosome"/>
</dbReference>
<evidence type="ECO:0000313" key="2">
    <source>
        <dbReference type="EMBL" id="AIB12919.1"/>
    </source>
</evidence>
<dbReference type="RefSeq" id="WP_038529915.1">
    <property type="nucleotide sequence ID" value="NZ_CP007793.1"/>
</dbReference>
<dbReference type="EMBL" id="CP007793">
    <property type="protein sequence ID" value="AIB12919.1"/>
    <property type="molecule type" value="Genomic_DNA"/>
</dbReference>
<dbReference type="PROSITE" id="PS51186">
    <property type="entry name" value="GNAT"/>
    <property type="match status" value="1"/>
</dbReference>
<dbReference type="AlphaFoldDB" id="A0A060DPW4"/>
<dbReference type="Pfam" id="PF13508">
    <property type="entry name" value="Acetyltransf_7"/>
    <property type="match status" value="1"/>
</dbReference>
<protein>
    <submittedName>
        <fullName evidence="2">GCN5 family acetyltransferase</fullName>
    </submittedName>
</protein>
<organism evidence="2 3">
    <name type="scientific">Azospirillum argentinense</name>
    <dbReference type="NCBI Taxonomy" id="2970906"/>
    <lineage>
        <taxon>Bacteria</taxon>
        <taxon>Pseudomonadati</taxon>
        <taxon>Pseudomonadota</taxon>
        <taxon>Alphaproteobacteria</taxon>
        <taxon>Rhodospirillales</taxon>
        <taxon>Azospirillaceae</taxon>
        <taxon>Azospirillum</taxon>
    </lineage>
</organism>
<proteinExistence type="predicted"/>
<gene>
    <name evidence="2" type="ORF">ABAZ39_13165</name>
</gene>
<feature type="domain" description="N-acetyltransferase" evidence="1">
    <location>
        <begin position="1"/>
        <end position="148"/>
    </location>
</feature>
<evidence type="ECO:0000313" key="3">
    <source>
        <dbReference type="Proteomes" id="UP000027186"/>
    </source>
</evidence>
<accession>A0A060DPW4</accession>
<dbReference type="CDD" id="cd04301">
    <property type="entry name" value="NAT_SF"/>
    <property type="match status" value="1"/>
</dbReference>
<dbReference type="InterPro" id="IPR016181">
    <property type="entry name" value="Acyl_CoA_acyltransferase"/>
</dbReference>
<dbReference type="Gene3D" id="3.40.630.30">
    <property type="match status" value="1"/>
</dbReference>
<dbReference type="InterPro" id="IPR000182">
    <property type="entry name" value="GNAT_dom"/>
</dbReference>
<sequence>MMISLEEPRHDAAIEALLDRSFGPDRFKKTAYKLREGVAPIPELGFVAIEHDELGNEILEGTIRYWPVTIGGTVPALLLGPIAVSDRLQGGGLGSKLIRMSLNKAAALGHRAVILVGDAPYYARFGFTRELTLDMALPGPVDLDRFLGLELVPGALAGAAGMVTVPTVDEGYGVPANEDVRQEASGTALFPRLISPLVSVFAASPRELAESRLWHARTA</sequence>
<dbReference type="KEGG" id="abq:ABAZ39_13165"/>
<dbReference type="GO" id="GO:0016747">
    <property type="term" value="F:acyltransferase activity, transferring groups other than amino-acyl groups"/>
    <property type="evidence" value="ECO:0007669"/>
    <property type="project" value="InterPro"/>
</dbReference>
<evidence type="ECO:0000259" key="1">
    <source>
        <dbReference type="PROSITE" id="PS51186"/>
    </source>
</evidence>
<keyword evidence="2" id="KW-0808">Transferase</keyword>
<reference evidence="2 3" key="1">
    <citation type="journal article" date="2014" name="Genome Announc.">
        <title>Complete Genome Sequence of the Model Rhizosphere Strain Azospirillum brasilense Az39, Successfully Applied in Agriculture.</title>
        <authorList>
            <person name="Rivera D."/>
            <person name="Revale S."/>
            <person name="Molina R."/>
            <person name="Gualpa J."/>
            <person name="Puente M."/>
            <person name="Maroniche G."/>
            <person name="Paris G."/>
            <person name="Baker D."/>
            <person name="Clavijo B."/>
            <person name="McLay K."/>
            <person name="Spaepen S."/>
            <person name="Perticari A."/>
            <person name="Vazquez M."/>
            <person name="Wisniewski-Dye F."/>
            <person name="Watkins C."/>
            <person name="Martinez-Abarca F."/>
            <person name="Vanderleyden J."/>
            <person name="Cassan F."/>
        </authorList>
    </citation>
    <scope>NUCLEOTIDE SEQUENCE [LARGE SCALE GENOMIC DNA]</scope>
    <source>
        <strain evidence="2 3">Az39</strain>
    </source>
</reference>
<name>A0A060DPW4_9PROT</name>
<dbReference type="SUPFAM" id="SSF55729">
    <property type="entry name" value="Acyl-CoA N-acyltransferases (Nat)"/>
    <property type="match status" value="1"/>
</dbReference>